<name>A0A5C6DZM5_9BACT</name>
<sequence length="443" mass="49321">MTHARDQPMHIAIIGTGISGSLTARILSSRHDVTVFEANGYAGGHSNTVDVSVQGRPFSVDTGFMVFNERTYPNFCQLLRILGVSSQASDMSFSVRCSNTQTEYQGSSLNGLFAQRTNLFRPSFLRLLWDIRRFNQRGNAAAASGELKDGRSVGAFLEQCGVGNDFVDRYLLPMAAAIWSCPPDSIRSFPADFMVGFFANHGLMQIRDRPQWRTIAGGARVYVDALLDPLRDRLKLSCPVTAVERQPDRVVVTTQQGQAESFDQVVFATHADQTLKLISNPTAAEQEILREFPYQSNQAVLHTDDRLMPDRKRAWASWNYHIPIGPARGASVTYDLSRLQRHHSPLPILLTLNPTEPIAEQKILRTFEYSHPAYAASSIRAQQRFAEVSGNHRTHFCGAYWGYGFHEDGVNSALAVAKYFGLELESCRAASTKERSPIADTVQ</sequence>
<evidence type="ECO:0000313" key="2">
    <source>
        <dbReference type="EMBL" id="TWU40911.1"/>
    </source>
</evidence>
<reference evidence="2 3" key="1">
    <citation type="submission" date="2019-02" db="EMBL/GenBank/DDBJ databases">
        <title>Deep-cultivation of Planctomycetes and their phenomic and genomic characterization uncovers novel biology.</title>
        <authorList>
            <person name="Wiegand S."/>
            <person name="Jogler M."/>
            <person name="Boedeker C."/>
            <person name="Pinto D."/>
            <person name="Vollmers J."/>
            <person name="Rivas-Marin E."/>
            <person name="Kohn T."/>
            <person name="Peeters S.H."/>
            <person name="Heuer A."/>
            <person name="Rast P."/>
            <person name="Oberbeckmann S."/>
            <person name="Bunk B."/>
            <person name="Jeske O."/>
            <person name="Meyerdierks A."/>
            <person name="Storesund J.E."/>
            <person name="Kallscheuer N."/>
            <person name="Luecker S."/>
            <person name="Lage O.M."/>
            <person name="Pohl T."/>
            <person name="Merkel B.J."/>
            <person name="Hornburger P."/>
            <person name="Mueller R.-W."/>
            <person name="Bruemmer F."/>
            <person name="Labrenz M."/>
            <person name="Spormann A.M."/>
            <person name="Op Den Camp H."/>
            <person name="Overmann J."/>
            <person name="Amann R."/>
            <person name="Jetten M.S.M."/>
            <person name="Mascher T."/>
            <person name="Medema M.H."/>
            <person name="Devos D.P."/>
            <person name="Kaster A.-K."/>
            <person name="Ovreas L."/>
            <person name="Rohde M."/>
            <person name="Galperin M.Y."/>
            <person name="Jogler C."/>
        </authorList>
    </citation>
    <scope>NUCLEOTIDE SEQUENCE [LARGE SCALE GENOMIC DNA]</scope>
    <source>
        <strain evidence="2 3">Poly41</strain>
    </source>
</reference>
<dbReference type="Gene3D" id="3.90.660.20">
    <property type="entry name" value="Protoporphyrinogen oxidase, mitochondrial, domain 2"/>
    <property type="match status" value="1"/>
</dbReference>
<dbReference type="PANTHER" id="PTHR42923">
    <property type="entry name" value="PROTOPORPHYRINOGEN OXIDASE"/>
    <property type="match status" value="1"/>
</dbReference>
<evidence type="ECO:0000259" key="1">
    <source>
        <dbReference type="Pfam" id="PF01593"/>
    </source>
</evidence>
<dbReference type="PANTHER" id="PTHR42923:SF17">
    <property type="entry name" value="AMINE OXIDASE DOMAIN-CONTAINING PROTEIN"/>
    <property type="match status" value="1"/>
</dbReference>
<dbReference type="SUPFAM" id="SSF51905">
    <property type="entry name" value="FAD/NAD(P)-binding domain"/>
    <property type="match status" value="1"/>
</dbReference>
<accession>A0A5C6DZM5</accession>
<dbReference type="Proteomes" id="UP000319143">
    <property type="component" value="Unassembled WGS sequence"/>
</dbReference>
<organism evidence="2 3">
    <name type="scientific">Novipirellula artificiosorum</name>
    <dbReference type="NCBI Taxonomy" id="2528016"/>
    <lineage>
        <taxon>Bacteria</taxon>
        <taxon>Pseudomonadati</taxon>
        <taxon>Planctomycetota</taxon>
        <taxon>Planctomycetia</taxon>
        <taxon>Pirellulales</taxon>
        <taxon>Pirellulaceae</taxon>
        <taxon>Novipirellula</taxon>
    </lineage>
</organism>
<dbReference type="InterPro" id="IPR036188">
    <property type="entry name" value="FAD/NAD-bd_sf"/>
</dbReference>
<gene>
    <name evidence="2" type="ORF">Poly41_17460</name>
</gene>
<dbReference type="InterPro" id="IPR002937">
    <property type="entry name" value="Amino_oxidase"/>
</dbReference>
<dbReference type="Gene3D" id="1.10.3110.10">
    <property type="entry name" value="protoporphyrinogen ix oxidase, domain 3"/>
    <property type="match status" value="1"/>
</dbReference>
<dbReference type="InterPro" id="IPR050464">
    <property type="entry name" value="Zeta_carotene_desat/Oxidored"/>
</dbReference>
<dbReference type="Gene3D" id="3.50.50.60">
    <property type="entry name" value="FAD/NAD(P)-binding domain"/>
    <property type="match status" value="1"/>
</dbReference>
<evidence type="ECO:0000313" key="3">
    <source>
        <dbReference type="Proteomes" id="UP000319143"/>
    </source>
</evidence>
<dbReference type="GO" id="GO:0016491">
    <property type="term" value="F:oxidoreductase activity"/>
    <property type="evidence" value="ECO:0007669"/>
    <property type="project" value="InterPro"/>
</dbReference>
<feature type="domain" description="Amine oxidase" evidence="1">
    <location>
        <begin position="22"/>
        <end position="312"/>
    </location>
</feature>
<keyword evidence="3" id="KW-1185">Reference proteome</keyword>
<proteinExistence type="predicted"/>
<dbReference type="Pfam" id="PF01593">
    <property type="entry name" value="Amino_oxidase"/>
    <property type="match status" value="1"/>
</dbReference>
<protein>
    <submittedName>
        <fullName evidence="2">Protoporphyrinogen oxidase</fullName>
    </submittedName>
</protein>
<comment type="caution">
    <text evidence="2">The sequence shown here is derived from an EMBL/GenBank/DDBJ whole genome shotgun (WGS) entry which is preliminary data.</text>
</comment>
<dbReference type="AlphaFoldDB" id="A0A5C6DZM5"/>
<dbReference type="EMBL" id="SJPV01000002">
    <property type="protein sequence ID" value="TWU40911.1"/>
    <property type="molecule type" value="Genomic_DNA"/>
</dbReference>